<dbReference type="GO" id="GO:0016485">
    <property type="term" value="P:protein processing"/>
    <property type="evidence" value="ECO:0007669"/>
    <property type="project" value="TreeGrafter"/>
</dbReference>
<dbReference type="InterPro" id="IPR024079">
    <property type="entry name" value="MetalloPept_cat_dom_sf"/>
</dbReference>
<protein>
    <submittedName>
        <fullName evidence="11">Peptidase M13 neprilysin</fullName>
    </submittedName>
</protein>
<dbReference type="Pfam" id="PF01431">
    <property type="entry name" value="Peptidase_M13"/>
    <property type="match status" value="1"/>
</dbReference>
<feature type="domain" description="Peptidase M13 C-terminal" evidence="9">
    <location>
        <begin position="573"/>
        <end position="773"/>
    </location>
</feature>
<dbReference type="InParanoid" id="K2RGA5"/>
<feature type="domain" description="Peptidase M13 N-terminal" evidence="10">
    <location>
        <begin position="120"/>
        <end position="511"/>
    </location>
</feature>
<keyword evidence="8" id="KW-0812">Transmembrane</keyword>
<dbReference type="HOGENOM" id="CLU_006187_4_3_1"/>
<dbReference type="AlphaFoldDB" id="K2RGA5"/>
<keyword evidence="5" id="KW-0378">Hydrolase</keyword>
<dbReference type="EMBL" id="AHHD01000387">
    <property type="protein sequence ID" value="EKG13638.1"/>
    <property type="molecule type" value="Genomic_DNA"/>
</dbReference>
<dbReference type="Gene3D" id="3.40.390.10">
    <property type="entry name" value="Collagenase (Catalytic Domain)"/>
    <property type="match status" value="1"/>
</dbReference>
<evidence type="ECO:0000256" key="7">
    <source>
        <dbReference type="ARBA" id="ARBA00023049"/>
    </source>
</evidence>
<keyword evidence="8" id="KW-1133">Transmembrane helix</keyword>
<dbReference type="PRINTS" id="PR00786">
    <property type="entry name" value="NEPRILYSIN"/>
</dbReference>
<evidence type="ECO:0000256" key="4">
    <source>
        <dbReference type="ARBA" id="ARBA00022723"/>
    </source>
</evidence>
<evidence type="ECO:0000256" key="1">
    <source>
        <dbReference type="ARBA" id="ARBA00001947"/>
    </source>
</evidence>
<comment type="similarity">
    <text evidence="2">Belongs to the peptidase M13 family.</text>
</comment>
<keyword evidence="6" id="KW-0862">Zinc</keyword>
<dbReference type="GO" id="GO:0046872">
    <property type="term" value="F:metal ion binding"/>
    <property type="evidence" value="ECO:0007669"/>
    <property type="project" value="UniProtKB-KW"/>
</dbReference>
<dbReference type="CDD" id="cd08662">
    <property type="entry name" value="M13"/>
    <property type="match status" value="1"/>
</dbReference>
<dbReference type="SUPFAM" id="SSF55486">
    <property type="entry name" value="Metalloproteases ('zincins'), catalytic domain"/>
    <property type="match status" value="1"/>
</dbReference>
<evidence type="ECO:0000256" key="3">
    <source>
        <dbReference type="ARBA" id="ARBA00022670"/>
    </source>
</evidence>
<sequence length="779" mass="86927">MAFHQGVKRHSSADQQQLADDEQLAYYASRCQGARTARLKALLALAIGFVVLYLSGRLTIAQLGYGKPRPPMQLAHAVEHLAPPTPHNDDANGVCTSPACTEFARVINENLAANYSEIDPCADFAEYVCGGFEAKNSPRPDQSAVNAFTQLDDQNKAILRAILESPYPDNSSYTGANDTANRANFAKLQSAYEACMDEDTIEQAGLEPIQNLLNDLPGSSVAYGHTGDLTDALIWLRRHQVSAIVDADTDADDKTPDVVTISVGGGSYGLPSKEYYNRTAVVANYTSTITEMFAIINESNDTAPYQTLAQQIADFEAKIARAQPDPDQEDDVTYNYNPKPFSEVDELVPEISLSRLIKAFLPEGYTPDQVIVRTPDYFPQLSPILKNTSSEILHGYFQWQLISAWAVRLHRSYYRPLTKFNNQLNGRPENATAERWKTCLSEVDSNLAWIESAFWAQTQFGPDDRQFGERIIDDIIAIYTERLDTYTWMAEAVKVKAKQKVANIVKKIGYPSASPNVLDPVDVQTYYANVSVSNDSYFDNGLNFAQFALNITWDALLKPTDKQQWFMSAPTVNAYYNPTSNEIAFPAGIMKNPFFNLELPEYISYGSFGMVAGHELTHGFDNSGSQYDENGAYNQWWDNTTRANFENRTQCFVDQYSKFTVPGPADGETLHVNGKLTLGENVADAGGVSSSYAAWTKRNAANPDPLLPDLPEEFTPERLFFVSFATTWCQNIRRESAVQRIYTDPHSPNKYRIIGSLANSRPFREAFNCPVKEPTCDLW</sequence>
<dbReference type="GO" id="GO:0004222">
    <property type="term" value="F:metalloendopeptidase activity"/>
    <property type="evidence" value="ECO:0007669"/>
    <property type="project" value="InterPro"/>
</dbReference>
<dbReference type="eggNOG" id="KOG3624">
    <property type="taxonomic scope" value="Eukaryota"/>
</dbReference>
<feature type="transmembrane region" description="Helical" evidence="8">
    <location>
        <begin position="42"/>
        <end position="65"/>
    </location>
</feature>
<dbReference type="PANTHER" id="PTHR11733:SF167">
    <property type="entry name" value="FI17812P1-RELATED"/>
    <property type="match status" value="1"/>
</dbReference>
<proteinExistence type="inferred from homology"/>
<name>K2RGA5_MACPH</name>
<evidence type="ECO:0000256" key="5">
    <source>
        <dbReference type="ARBA" id="ARBA00022801"/>
    </source>
</evidence>
<accession>K2RGA5</accession>
<dbReference type="InterPro" id="IPR000718">
    <property type="entry name" value="Peptidase_M13"/>
</dbReference>
<dbReference type="Pfam" id="PF05649">
    <property type="entry name" value="Peptidase_M13_N"/>
    <property type="match status" value="1"/>
</dbReference>
<evidence type="ECO:0000256" key="2">
    <source>
        <dbReference type="ARBA" id="ARBA00007357"/>
    </source>
</evidence>
<comment type="cofactor">
    <cofactor evidence="1">
        <name>Zn(2+)</name>
        <dbReference type="ChEBI" id="CHEBI:29105"/>
    </cofactor>
</comment>
<evidence type="ECO:0000256" key="6">
    <source>
        <dbReference type="ARBA" id="ARBA00022833"/>
    </source>
</evidence>
<evidence type="ECO:0000256" key="8">
    <source>
        <dbReference type="SAM" id="Phobius"/>
    </source>
</evidence>
<dbReference type="InterPro" id="IPR018497">
    <property type="entry name" value="Peptidase_M13_C"/>
</dbReference>
<evidence type="ECO:0000313" key="11">
    <source>
        <dbReference type="EMBL" id="EKG13638.1"/>
    </source>
</evidence>
<dbReference type="VEuPathDB" id="FungiDB:MPH_09103"/>
<dbReference type="InterPro" id="IPR008753">
    <property type="entry name" value="Peptidase_M13_N"/>
</dbReference>
<reference evidence="11 12" key="1">
    <citation type="journal article" date="2012" name="BMC Genomics">
        <title>Tools to kill: Genome of one of the most destructive plant pathogenic fungi Macrophomina phaseolina.</title>
        <authorList>
            <person name="Islam M.S."/>
            <person name="Haque M.S."/>
            <person name="Islam M.M."/>
            <person name="Emdad E.M."/>
            <person name="Halim A."/>
            <person name="Hossen Q.M.M."/>
            <person name="Hossain M.Z."/>
            <person name="Ahmed B."/>
            <person name="Rahim S."/>
            <person name="Rahman M.S."/>
            <person name="Alam M.M."/>
            <person name="Hou S."/>
            <person name="Wan X."/>
            <person name="Saito J.A."/>
            <person name="Alam M."/>
        </authorList>
    </citation>
    <scope>NUCLEOTIDE SEQUENCE [LARGE SCALE GENOMIC DNA]</scope>
    <source>
        <strain evidence="11 12">MS6</strain>
    </source>
</reference>
<evidence type="ECO:0000313" key="12">
    <source>
        <dbReference type="Proteomes" id="UP000007129"/>
    </source>
</evidence>
<keyword evidence="3" id="KW-0645">Protease</keyword>
<gene>
    <name evidence="11" type="ORF">MPH_09103</name>
</gene>
<dbReference type="Gene3D" id="1.10.1380.10">
    <property type="entry name" value="Neutral endopeptidase , domain2"/>
    <property type="match status" value="1"/>
</dbReference>
<keyword evidence="8" id="KW-0472">Membrane</keyword>
<dbReference type="OrthoDB" id="6475849at2759"/>
<dbReference type="STRING" id="1126212.K2RGA5"/>
<keyword evidence="4" id="KW-0479">Metal-binding</keyword>
<dbReference type="PANTHER" id="PTHR11733">
    <property type="entry name" value="ZINC METALLOPROTEASE FAMILY M13 NEPRILYSIN-RELATED"/>
    <property type="match status" value="1"/>
</dbReference>
<dbReference type="PROSITE" id="PS51885">
    <property type="entry name" value="NEPRILYSIN"/>
    <property type="match status" value="1"/>
</dbReference>
<dbReference type="GO" id="GO:0005886">
    <property type="term" value="C:plasma membrane"/>
    <property type="evidence" value="ECO:0007669"/>
    <property type="project" value="TreeGrafter"/>
</dbReference>
<evidence type="ECO:0000259" key="10">
    <source>
        <dbReference type="Pfam" id="PF05649"/>
    </source>
</evidence>
<organism evidence="11 12">
    <name type="scientific">Macrophomina phaseolina (strain MS6)</name>
    <name type="common">Charcoal rot fungus</name>
    <dbReference type="NCBI Taxonomy" id="1126212"/>
    <lineage>
        <taxon>Eukaryota</taxon>
        <taxon>Fungi</taxon>
        <taxon>Dikarya</taxon>
        <taxon>Ascomycota</taxon>
        <taxon>Pezizomycotina</taxon>
        <taxon>Dothideomycetes</taxon>
        <taxon>Dothideomycetes incertae sedis</taxon>
        <taxon>Botryosphaeriales</taxon>
        <taxon>Botryosphaeriaceae</taxon>
        <taxon>Macrophomina</taxon>
    </lineage>
</organism>
<comment type="caution">
    <text evidence="11">The sequence shown here is derived from an EMBL/GenBank/DDBJ whole genome shotgun (WGS) entry which is preliminary data.</text>
</comment>
<keyword evidence="7" id="KW-0482">Metalloprotease</keyword>
<dbReference type="InterPro" id="IPR042089">
    <property type="entry name" value="Peptidase_M13_dom_2"/>
</dbReference>
<dbReference type="Proteomes" id="UP000007129">
    <property type="component" value="Unassembled WGS sequence"/>
</dbReference>
<evidence type="ECO:0000259" key="9">
    <source>
        <dbReference type="Pfam" id="PF01431"/>
    </source>
</evidence>